<evidence type="ECO:0000313" key="1">
    <source>
        <dbReference type="EMBL" id="KAJ1679938.1"/>
    </source>
</evidence>
<accession>A0ACC1HW12</accession>
<sequence length="506" mass="57712">MGVLIEIKQADPTKVDPDDHQRTVEDARFIADESNDRTERARRKLGDKTFESLAGLLAEGYDQVLENKHLDTFNGCCDEVLVVVASFSGKHCLFRFEYFKHLEGDWCLDTDRHPIVDDLACPFNWPAAQRHLAPRPAVPEWTRAVNTAPPKEPEMWWQGIGSNFPETSVQDLRSCSFSEWYPRFRAHTFRSEVIKPLSDEFIEYLLSDGIEIFDETEFPSYIKLGTTNTNADDEFWGSEAETSNDEESNKRSRKPDISDIDAKIRKAIQDLGGSDASWITPGNTLKCNSPSEIYLLLKASDKITNDLLDPVAANTPKAYLLGGAYVTDKSDLAPPELVLREWGTLYPSMEFRCFVRGRTFIGATQLDLKYYEHLDQSRTRIAACLQALFKQVIRDRFEVDTYCFDAYILKSMERAYVIDFNLWSPTTDPVLFSWSELLQEDAPFELRLVPKDLNIGTGITSRYSQNRFPIELTAEAYHSSLIEVAERLQQSEQDEAIASDDSHDSL</sequence>
<evidence type="ECO:0000313" key="2">
    <source>
        <dbReference type="Proteomes" id="UP001145114"/>
    </source>
</evidence>
<dbReference type="Proteomes" id="UP001145114">
    <property type="component" value="Unassembled WGS sequence"/>
</dbReference>
<keyword evidence="2" id="KW-1185">Reference proteome</keyword>
<dbReference type="EMBL" id="JAMZIH010000107">
    <property type="protein sequence ID" value="KAJ1679938.1"/>
    <property type="molecule type" value="Genomic_DNA"/>
</dbReference>
<name>A0ACC1HW12_9FUNG</name>
<comment type="caution">
    <text evidence="1">The sequence shown here is derived from an EMBL/GenBank/DDBJ whole genome shotgun (WGS) entry which is preliminary data.</text>
</comment>
<protein>
    <submittedName>
        <fullName evidence="1">Uncharacterized protein</fullName>
    </submittedName>
</protein>
<gene>
    <name evidence="1" type="ORF">EV182_001012</name>
</gene>
<reference evidence="1" key="1">
    <citation type="submission" date="2022-06" db="EMBL/GenBank/DDBJ databases">
        <title>Phylogenomic reconstructions and comparative analyses of Kickxellomycotina fungi.</title>
        <authorList>
            <person name="Reynolds N.K."/>
            <person name="Stajich J.E."/>
            <person name="Barry K."/>
            <person name="Grigoriev I.V."/>
            <person name="Crous P."/>
            <person name="Smith M.E."/>
        </authorList>
    </citation>
    <scope>NUCLEOTIDE SEQUENCE</scope>
    <source>
        <strain evidence="1">RSA 2271</strain>
    </source>
</reference>
<proteinExistence type="predicted"/>
<organism evidence="1 2">
    <name type="scientific">Spiromyces aspiralis</name>
    <dbReference type="NCBI Taxonomy" id="68401"/>
    <lineage>
        <taxon>Eukaryota</taxon>
        <taxon>Fungi</taxon>
        <taxon>Fungi incertae sedis</taxon>
        <taxon>Zoopagomycota</taxon>
        <taxon>Kickxellomycotina</taxon>
        <taxon>Kickxellomycetes</taxon>
        <taxon>Kickxellales</taxon>
        <taxon>Kickxellaceae</taxon>
        <taxon>Spiromyces</taxon>
    </lineage>
</organism>